<dbReference type="OrthoDB" id="3220614at2759"/>
<organism evidence="2 3">
    <name type="scientific">Suillus subaureus</name>
    <dbReference type="NCBI Taxonomy" id="48587"/>
    <lineage>
        <taxon>Eukaryota</taxon>
        <taxon>Fungi</taxon>
        <taxon>Dikarya</taxon>
        <taxon>Basidiomycota</taxon>
        <taxon>Agaricomycotina</taxon>
        <taxon>Agaricomycetes</taxon>
        <taxon>Agaricomycetidae</taxon>
        <taxon>Boletales</taxon>
        <taxon>Suillineae</taxon>
        <taxon>Suillaceae</taxon>
        <taxon>Suillus</taxon>
    </lineage>
</organism>
<dbReference type="Proteomes" id="UP000807769">
    <property type="component" value="Unassembled WGS sequence"/>
</dbReference>
<name>A0A9P7EEA8_9AGAM</name>
<feature type="region of interest" description="Disordered" evidence="1">
    <location>
        <begin position="107"/>
        <end position="126"/>
    </location>
</feature>
<dbReference type="InterPro" id="IPR046521">
    <property type="entry name" value="DUF6698"/>
</dbReference>
<dbReference type="RefSeq" id="XP_041194462.1">
    <property type="nucleotide sequence ID" value="XM_041332727.1"/>
</dbReference>
<keyword evidence="3" id="KW-1185">Reference proteome</keyword>
<evidence type="ECO:0000313" key="3">
    <source>
        <dbReference type="Proteomes" id="UP000807769"/>
    </source>
</evidence>
<reference evidence="2" key="1">
    <citation type="journal article" date="2020" name="New Phytol.">
        <title>Comparative genomics reveals dynamic genome evolution in host specialist ectomycorrhizal fungi.</title>
        <authorList>
            <person name="Lofgren L.A."/>
            <person name="Nguyen N.H."/>
            <person name="Vilgalys R."/>
            <person name="Ruytinx J."/>
            <person name="Liao H.L."/>
            <person name="Branco S."/>
            <person name="Kuo A."/>
            <person name="LaButti K."/>
            <person name="Lipzen A."/>
            <person name="Andreopoulos W."/>
            <person name="Pangilinan J."/>
            <person name="Riley R."/>
            <person name="Hundley H."/>
            <person name="Na H."/>
            <person name="Barry K."/>
            <person name="Grigoriev I.V."/>
            <person name="Stajich J.E."/>
            <person name="Kennedy P.G."/>
        </authorList>
    </citation>
    <scope>NUCLEOTIDE SEQUENCE</scope>
    <source>
        <strain evidence="2">MN1</strain>
    </source>
</reference>
<evidence type="ECO:0000256" key="1">
    <source>
        <dbReference type="SAM" id="MobiDB-lite"/>
    </source>
</evidence>
<protein>
    <submittedName>
        <fullName evidence="2">Uncharacterized protein</fullName>
    </submittedName>
</protein>
<dbReference type="AlphaFoldDB" id="A0A9P7EEA8"/>
<accession>A0A9P7EEA8</accession>
<dbReference type="GeneID" id="64626744"/>
<dbReference type="Pfam" id="PF20414">
    <property type="entry name" value="DUF6698"/>
    <property type="match status" value="1"/>
</dbReference>
<feature type="region of interest" description="Disordered" evidence="1">
    <location>
        <begin position="42"/>
        <end position="71"/>
    </location>
</feature>
<gene>
    <name evidence="2" type="ORF">BJ212DRAFT_1298665</name>
</gene>
<proteinExistence type="predicted"/>
<dbReference type="EMBL" id="JABBWG010000011">
    <property type="protein sequence ID" value="KAG1818590.1"/>
    <property type="molecule type" value="Genomic_DNA"/>
</dbReference>
<feature type="compositionally biased region" description="Basic and acidic residues" evidence="1">
    <location>
        <begin position="57"/>
        <end position="71"/>
    </location>
</feature>
<comment type="caution">
    <text evidence="2">The sequence shown here is derived from an EMBL/GenBank/DDBJ whole genome shotgun (WGS) entry which is preliminary data.</text>
</comment>
<sequence>MSVRTMNHLFCFLHIPDTSVENSTCNLSIYLMWCREPLPPKKVTVSNKDTRPKKRHCSSDHDDEKRARKKESNINPHEEFLATACCIARCINVFCLALQQHDAAENGELSEDEDSQVSREKQLSKISSKVQERYKRNYAQLLQLAPSLKPLLGNPWKASELNTIIKKMDATISATHSDDTSHLKSQIGHYAAFNTKDHPIYLAIYDRSSSWTHLGINHPVLVQFLCLVRELGRFSEDADKALKDIQCSKVNLTTFMLPAFLWAGDPPGQDYNNNNMFEGMFDGYLLERVHFGISAKNTWSKIDGAFNC</sequence>
<evidence type="ECO:0000313" key="2">
    <source>
        <dbReference type="EMBL" id="KAG1818590.1"/>
    </source>
</evidence>